<organism evidence="2 3">
    <name type="scientific">Rhizobium setariae</name>
    <dbReference type="NCBI Taxonomy" id="2801340"/>
    <lineage>
        <taxon>Bacteria</taxon>
        <taxon>Pseudomonadati</taxon>
        <taxon>Pseudomonadota</taxon>
        <taxon>Alphaproteobacteria</taxon>
        <taxon>Hyphomicrobiales</taxon>
        <taxon>Rhizobiaceae</taxon>
        <taxon>Rhizobium/Agrobacterium group</taxon>
        <taxon>Rhizobium</taxon>
    </lineage>
</organism>
<name>A0A937CQ24_9HYPH</name>
<dbReference type="Proteomes" id="UP000633219">
    <property type="component" value="Unassembled WGS sequence"/>
</dbReference>
<sequence>MSQLETLLLGSWRMITWTYETLETGEVKDALGENPHGIISYSDDGRVMVLVLRADRVTPATLVPTAEEKIRLYDSMFAYAGTYVVEDDRVVHHLDMSWNKTWEGTLQVRFIETDGQKLTYKSAPAKNPFDGRDCIHTVMYEKIAPGQH</sequence>
<gene>
    <name evidence="2" type="ORF">JJB09_17815</name>
</gene>
<dbReference type="Pfam" id="PF13924">
    <property type="entry name" value="Lipocalin_5"/>
    <property type="match status" value="1"/>
</dbReference>
<dbReference type="RefSeq" id="WP_201661183.1">
    <property type="nucleotide sequence ID" value="NZ_JAEQNC010000010.1"/>
</dbReference>
<reference evidence="2" key="1">
    <citation type="submission" date="2021-01" db="EMBL/GenBank/DDBJ databases">
        <title>Rhizobium sp. strain KVB221 16S ribosomal RNA gene Genome sequencing and assembly.</title>
        <authorList>
            <person name="Kang M."/>
        </authorList>
    </citation>
    <scope>NUCLEOTIDE SEQUENCE</scope>
    <source>
        <strain evidence="2">KVB221</strain>
    </source>
</reference>
<comment type="caution">
    <text evidence="2">The sequence shown here is derived from an EMBL/GenBank/DDBJ whole genome shotgun (WGS) entry which is preliminary data.</text>
</comment>
<evidence type="ECO:0000313" key="3">
    <source>
        <dbReference type="Proteomes" id="UP000633219"/>
    </source>
</evidence>
<dbReference type="EMBL" id="JAEQNC010000010">
    <property type="protein sequence ID" value="MBL0373884.1"/>
    <property type="molecule type" value="Genomic_DNA"/>
</dbReference>
<dbReference type="AlphaFoldDB" id="A0A937CQ24"/>
<protein>
    <submittedName>
        <fullName evidence="2">Lipocalin-like domain-containing protein</fullName>
    </submittedName>
</protein>
<proteinExistence type="predicted"/>
<evidence type="ECO:0000259" key="1">
    <source>
        <dbReference type="Pfam" id="PF13924"/>
    </source>
</evidence>
<keyword evidence="3" id="KW-1185">Reference proteome</keyword>
<evidence type="ECO:0000313" key="2">
    <source>
        <dbReference type="EMBL" id="MBL0373884.1"/>
    </source>
</evidence>
<dbReference type="InterPro" id="IPR024311">
    <property type="entry name" value="Lipocalin-like"/>
</dbReference>
<accession>A0A937CQ24</accession>
<feature type="domain" description="Lipocalin-like" evidence="1">
    <location>
        <begin position="10"/>
        <end position="125"/>
    </location>
</feature>